<dbReference type="Gene3D" id="1.20.5.170">
    <property type="match status" value="1"/>
</dbReference>
<feature type="compositionally biased region" description="Low complexity" evidence="2">
    <location>
        <begin position="426"/>
        <end position="442"/>
    </location>
</feature>
<keyword evidence="1" id="KW-0175">Coiled coil</keyword>
<comment type="caution">
    <text evidence="3">The sequence shown here is derived from an EMBL/GenBank/DDBJ whole genome shotgun (WGS) entry which is preliminary data.</text>
</comment>
<dbReference type="EMBL" id="PHUJ01000003">
    <property type="protein sequence ID" value="PKB30595.1"/>
    <property type="molecule type" value="Genomic_DNA"/>
</dbReference>
<accession>A0AA44ZPE9</accession>
<feature type="compositionally biased region" description="Basic and acidic residues" evidence="2">
    <location>
        <begin position="147"/>
        <end position="163"/>
    </location>
</feature>
<evidence type="ECO:0008006" key="5">
    <source>
        <dbReference type="Google" id="ProtNLM"/>
    </source>
</evidence>
<evidence type="ECO:0000256" key="1">
    <source>
        <dbReference type="SAM" id="Coils"/>
    </source>
</evidence>
<proteinExistence type="predicted"/>
<name>A0AA44ZPE9_PSEA5</name>
<feature type="compositionally biased region" description="Low complexity" evidence="2">
    <location>
        <begin position="371"/>
        <end position="390"/>
    </location>
</feature>
<organism evidence="3 4">
    <name type="scientific">Pseudonocardia alni</name>
    <name type="common">Amycolata alni</name>
    <dbReference type="NCBI Taxonomy" id="33907"/>
    <lineage>
        <taxon>Bacteria</taxon>
        <taxon>Bacillati</taxon>
        <taxon>Actinomycetota</taxon>
        <taxon>Actinomycetes</taxon>
        <taxon>Pseudonocardiales</taxon>
        <taxon>Pseudonocardiaceae</taxon>
        <taxon>Pseudonocardia</taxon>
    </lineage>
</organism>
<dbReference type="RefSeq" id="WP_157818319.1">
    <property type="nucleotide sequence ID" value="NZ_JBICSI010000003.1"/>
</dbReference>
<gene>
    <name evidence="3" type="ORF">ATL51_2266</name>
</gene>
<evidence type="ECO:0000313" key="4">
    <source>
        <dbReference type="Proteomes" id="UP000232453"/>
    </source>
</evidence>
<reference evidence="3 4" key="1">
    <citation type="submission" date="2017-11" db="EMBL/GenBank/DDBJ databases">
        <title>Sequencing the genomes of 1000 actinobacteria strains.</title>
        <authorList>
            <person name="Klenk H.-P."/>
        </authorList>
    </citation>
    <scope>NUCLEOTIDE SEQUENCE [LARGE SCALE GENOMIC DNA]</scope>
    <source>
        <strain evidence="3 4">DSM 44104</strain>
    </source>
</reference>
<feature type="region of interest" description="Disordered" evidence="2">
    <location>
        <begin position="144"/>
        <end position="163"/>
    </location>
</feature>
<feature type="region of interest" description="Disordered" evidence="2">
    <location>
        <begin position="183"/>
        <end position="219"/>
    </location>
</feature>
<sequence length="449" mass="49465">MAGDHDVPVPRTGFSIARRGYDQAQVDSHLRRLDAEVRMLAADRDAAVAQNTRLSRELDDARTRAEAMQQQVNRLAGPPQSVQGMSERLRSMLRLAEDEVAEMHAAADREIAEKRRRAEEHARTVVEDARVRAEQTLAQAEATAAEAAHRSAERERAVEEKQSRVERELAALRERTEAELAERRRVTEAELAEQRTTTERDLAEQRSSTERELTEAERTVTARITRADTEARENREQVEHDFRIAMDQRRTEALTSLFAERDALEADISRREREAAERIRRDLDQARTDGEKIRSDARRDAEETTSAAQRRVEQLIGLRARVAEQLRGARSLIESGVDDLDAGPALADLPADEPPAGQAPVEQPPAGISEPRTTVAPAAPGAADTPASTPRTVEEAVAAKERRPAAAAETQPEPPAGPAGSGSSGSGRPRPSPRARSSYGGSKRTARTR</sequence>
<evidence type="ECO:0000256" key="2">
    <source>
        <dbReference type="SAM" id="MobiDB-lite"/>
    </source>
</evidence>
<feature type="coiled-coil region" evidence="1">
    <location>
        <begin position="44"/>
        <end position="71"/>
    </location>
</feature>
<feature type="compositionally biased region" description="Basic and acidic residues" evidence="2">
    <location>
        <begin position="272"/>
        <end position="302"/>
    </location>
</feature>
<dbReference type="AlphaFoldDB" id="A0AA44ZPE9"/>
<feature type="compositionally biased region" description="Basic and acidic residues" evidence="2">
    <location>
        <begin position="392"/>
        <end position="404"/>
    </location>
</feature>
<dbReference type="Proteomes" id="UP000232453">
    <property type="component" value="Unassembled WGS sequence"/>
</dbReference>
<feature type="region of interest" description="Disordered" evidence="2">
    <location>
        <begin position="272"/>
        <end position="308"/>
    </location>
</feature>
<evidence type="ECO:0000313" key="3">
    <source>
        <dbReference type="EMBL" id="PKB30595.1"/>
    </source>
</evidence>
<protein>
    <recommendedName>
        <fullName evidence="5">DivIVA protein</fullName>
    </recommendedName>
</protein>
<feature type="region of interest" description="Disordered" evidence="2">
    <location>
        <begin position="340"/>
        <end position="449"/>
    </location>
</feature>